<keyword evidence="4" id="KW-0812">Transmembrane</keyword>
<dbReference type="EC" id="1.2.1.84" evidence="10"/>
<dbReference type="InterPro" id="IPR033640">
    <property type="entry name" value="FAR_C"/>
</dbReference>
<dbReference type="GO" id="GO:0005777">
    <property type="term" value="C:peroxisome"/>
    <property type="evidence" value="ECO:0007669"/>
    <property type="project" value="TreeGrafter"/>
</dbReference>
<dbReference type="FunFam" id="3.40.50.720:FF:000143">
    <property type="entry name" value="Fatty acyl-CoA reductase"/>
    <property type="match status" value="1"/>
</dbReference>
<dbReference type="SUPFAM" id="SSF51735">
    <property type="entry name" value="NAD(P)-binding Rossmann-fold domains"/>
    <property type="match status" value="1"/>
</dbReference>
<evidence type="ECO:0000313" key="13">
    <source>
        <dbReference type="EMBL" id="KAK3926150.1"/>
    </source>
</evidence>
<feature type="domain" description="Fatty acyl-CoA reductase C-terminal" evidence="11">
    <location>
        <begin position="366"/>
        <end position="457"/>
    </location>
</feature>
<gene>
    <name evidence="13" type="ORF">KUF71_014399</name>
</gene>
<name>A0AAE1LNR1_9NEOP</name>
<dbReference type="Pfam" id="PF03015">
    <property type="entry name" value="Sterile"/>
    <property type="match status" value="1"/>
</dbReference>
<keyword evidence="6" id="KW-1133">Transmembrane helix</keyword>
<dbReference type="AlphaFoldDB" id="A0AAE1LNR1"/>
<dbReference type="GO" id="GO:0016020">
    <property type="term" value="C:membrane"/>
    <property type="evidence" value="ECO:0007669"/>
    <property type="project" value="UniProtKB-SubCell"/>
</dbReference>
<evidence type="ECO:0000256" key="10">
    <source>
        <dbReference type="RuleBase" id="RU363097"/>
    </source>
</evidence>
<keyword evidence="10" id="KW-0560">Oxidoreductase</keyword>
<comment type="subcellular location">
    <subcellularLocation>
        <location evidence="1">Membrane</location>
        <topology evidence="1">Multi-pass membrane protein</topology>
    </subcellularLocation>
</comment>
<feature type="domain" description="Thioester reductase (TE)" evidence="12">
    <location>
        <begin position="14"/>
        <end position="276"/>
    </location>
</feature>
<dbReference type="EMBL" id="JAHWGI010001243">
    <property type="protein sequence ID" value="KAK3926150.1"/>
    <property type="molecule type" value="Genomic_DNA"/>
</dbReference>
<reference evidence="13" key="2">
    <citation type="journal article" date="2023" name="BMC Genomics">
        <title>Pest status, molecular evolution, and epigenetic factors derived from the genome assembly of Frankliniella fusca, a thysanopteran phytovirus vector.</title>
        <authorList>
            <person name="Catto M.A."/>
            <person name="Labadie P.E."/>
            <person name="Jacobson A.L."/>
            <person name="Kennedy G.G."/>
            <person name="Srinivasan R."/>
            <person name="Hunt B.G."/>
        </authorList>
    </citation>
    <scope>NUCLEOTIDE SEQUENCE</scope>
    <source>
        <strain evidence="13">PL_HMW_Pooled</strain>
    </source>
</reference>
<sequence>MDISEFYRGRNVLVTGVTGFVGKAIVEKLLRCCPDVGCIYVLVRSKRGIDPMDRITKVLRMSVFADLPVEKVTPVVGDVTLPNLGLSIEDYDAVVSNVSVVLHSAATVSFVEPLRLAVLLNVQAIQHILQLSRSIKNLASVVHVSTAYSNCDRRDIGEEIYAAPVGVKEMLRRAQEEGDLLDNEASRLIGKRPNTYTFTKALAENLWAEDARDLPVAIVRPSIIGWAWRDPIPGWVDNANSIVGPFTAIASGTMRSVHCDPAKVCDLIPVDIVVNTVLAAACRTARERPPLPGIQEEPGRAAQRASATPTVYNCVSGASNPVTWGKLLHEYLVAVRANPSPRALWWPDCTFTPSWLYHNIRVATLMILPAFLFDLIAPLLGRSTSLLKTQRRSKNLITTLSPFCTNDWNFSDGNMRRLWSDLSARDRILFPLDVTAIDWVAYMRTAAVGYKRFLMKEEVNTGPRNV</sequence>
<evidence type="ECO:0000259" key="11">
    <source>
        <dbReference type="Pfam" id="PF03015"/>
    </source>
</evidence>
<evidence type="ECO:0000256" key="4">
    <source>
        <dbReference type="ARBA" id="ARBA00022692"/>
    </source>
</evidence>
<evidence type="ECO:0000256" key="3">
    <source>
        <dbReference type="ARBA" id="ARBA00022516"/>
    </source>
</evidence>
<organism evidence="13 14">
    <name type="scientific">Frankliniella fusca</name>
    <dbReference type="NCBI Taxonomy" id="407009"/>
    <lineage>
        <taxon>Eukaryota</taxon>
        <taxon>Metazoa</taxon>
        <taxon>Ecdysozoa</taxon>
        <taxon>Arthropoda</taxon>
        <taxon>Hexapoda</taxon>
        <taxon>Insecta</taxon>
        <taxon>Pterygota</taxon>
        <taxon>Neoptera</taxon>
        <taxon>Paraneoptera</taxon>
        <taxon>Thysanoptera</taxon>
        <taxon>Terebrantia</taxon>
        <taxon>Thripoidea</taxon>
        <taxon>Thripidae</taxon>
        <taxon>Frankliniella</taxon>
    </lineage>
</organism>
<evidence type="ECO:0000256" key="9">
    <source>
        <dbReference type="ARBA" id="ARBA00052530"/>
    </source>
</evidence>
<evidence type="ECO:0000256" key="6">
    <source>
        <dbReference type="ARBA" id="ARBA00022989"/>
    </source>
</evidence>
<dbReference type="CDD" id="cd09071">
    <property type="entry name" value="FAR_C"/>
    <property type="match status" value="1"/>
</dbReference>
<dbReference type="GO" id="GO:0080019">
    <property type="term" value="F:alcohol-forming very long-chain fatty acyl-CoA reductase activity"/>
    <property type="evidence" value="ECO:0007669"/>
    <property type="project" value="InterPro"/>
</dbReference>
<dbReference type="InterPro" id="IPR036291">
    <property type="entry name" value="NAD(P)-bd_dom_sf"/>
</dbReference>
<evidence type="ECO:0000256" key="1">
    <source>
        <dbReference type="ARBA" id="ARBA00004141"/>
    </source>
</evidence>
<comment type="similarity">
    <text evidence="2 10">Belongs to the fatty acyl-CoA reductase family.</text>
</comment>
<reference evidence="13" key="1">
    <citation type="submission" date="2021-07" db="EMBL/GenBank/DDBJ databases">
        <authorList>
            <person name="Catto M.A."/>
            <person name="Jacobson A."/>
            <person name="Kennedy G."/>
            <person name="Labadie P."/>
            <person name="Hunt B.G."/>
            <person name="Srinivasan R."/>
        </authorList>
    </citation>
    <scope>NUCLEOTIDE SEQUENCE</scope>
    <source>
        <strain evidence="13">PL_HMW_Pooled</strain>
        <tissue evidence="13">Head</tissue>
    </source>
</reference>
<keyword evidence="3 10" id="KW-0444">Lipid biosynthesis</keyword>
<keyword evidence="5 10" id="KW-0521">NADP</keyword>
<dbReference type="CDD" id="cd05236">
    <property type="entry name" value="FAR-N_SDR_e"/>
    <property type="match status" value="1"/>
</dbReference>
<comment type="function">
    <text evidence="10">Catalyzes the reduction of fatty acyl-CoA to fatty alcohols.</text>
</comment>
<evidence type="ECO:0000256" key="5">
    <source>
        <dbReference type="ARBA" id="ARBA00022857"/>
    </source>
</evidence>
<proteinExistence type="inferred from homology"/>
<comment type="caution">
    <text evidence="13">The sequence shown here is derived from an EMBL/GenBank/DDBJ whole genome shotgun (WGS) entry which is preliminary data.</text>
</comment>
<dbReference type="InterPro" id="IPR013120">
    <property type="entry name" value="FAR_NAD-bd"/>
</dbReference>
<dbReference type="GO" id="GO:0035336">
    <property type="term" value="P:long-chain fatty-acyl-CoA metabolic process"/>
    <property type="evidence" value="ECO:0007669"/>
    <property type="project" value="TreeGrafter"/>
</dbReference>
<dbReference type="GO" id="GO:0102965">
    <property type="term" value="F:alcohol-forming long-chain fatty acyl-CoA reductase activity"/>
    <property type="evidence" value="ECO:0007669"/>
    <property type="project" value="UniProtKB-EC"/>
</dbReference>
<protein>
    <recommendedName>
        <fullName evidence="10">Fatty acyl-CoA reductase</fullName>
        <ecNumber evidence="10">1.2.1.84</ecNumber>
    </recommendedName>
</protein>
<keyword evidence="14" id="KW-1185">Reference proteome</keyword>
<comment type="catalytic activity">
    <reaction evidence="9 10">
        <text>a long-chain fatty acyl-CoA + 2 NADPH + 2 H(+) = a long-chain primary fatty alcohol + 2 NADP(+) + CoA</text>
        <dbReference type="Rhea" id="RHEA:52716"/>
        <dbReference type="ChEBI" id="CHEBI:15378"/>
        <dbReference type="ChEBI" id="CHEBI:57287"/>
        <dbReference type="ChEBI" id="CHEBI:57783"/>
        <dbReference type="ChEBI" id="CHEBI:58349"/>
        <dbReference type="ChEBI" id="CHEBI:77396"/>
        <dbReference type="ChEBI" id="CHEBI:83139"/>
        <dbReference type="EC" id="1.2.1.84"/>
    </reaction>
</comment>
<keyword evidence="7 10" id="KW-0443">Lipid metabolism</keyword>
<dbReference type="PANTHER" id="PTHR11011:SF116">
    <property type="entry name" value="FATTY ACYL-COA REDUCTASE CG5065-RELATED"/>
    <property type="match status" value="1"/>
</dbReference>
<keyword evidence="8" id="KW-0472">Membrane</keyword>
<accession>A0AAE1LNR1</accession>
<dbReference type="InterPro" id="IPR026055">
    <property type="entry name" value="FAR"/>
</dbReference>
<evidence type="ECO:0000259" key="12">
    <source>
        <dbReference type="Pfam" id="PF07993"/>
    </source>
</evidence>
<evidence type="ECO:0000256" key="2">
    <source>
        <dbReference type="ARBA" id="ARBA00005928"/>
    </source>
</evidence>
<evidence type="ECO:0000256" key="7">
    <source>
        <dbReference type="ARBA" id="ARBA00023098"/>
    </source>
</evidence>
<dbReference type="Proteomes" id="UP001219518">
    <property type="component" value="Unassembled WGS sequence"/>
</dbReference>
<dbReference type="Pfam" id="PF07993">
    <property type="entry name" value="NAD_binding_4"/>
    <property type="match status" value="1"/>
</dbReference>
<evidence type="ECO:0000256" key="8">
    <source>
        <dbReference type="ARBA" id="ARBA00023136"/>
    </source>
</evidence>
<dbReference type="PANTHER" id="PTHR11011">
    <property type="entry name" value="MALE STERILITY PROTEIN 2-RELATED"/>
    <property type="match status" value="1"/>
</dbReference>
<evidence type="ECO:0000313" key="14">
    <source>
        <dbReference type="Proteomes" id="UP001219518"/>
    </source>
</evidence>
<dbReference type="Gene3D" id="3.40.50.720">
    <property type="entry name" value="NAD(P)-binding Rossmann-like Domain"/>
    <property type="match status" value="1"/>
</dbReference>